<keyword evidence="2" id="KW-1185">Reference proteome</keyword>
<sequence>MREVGQVGGSHWWWEAQLWEAQWWEARLVGSDGGRCCYRRYVCGRGDWSEARWWETSISEWEASTGWRGWWEAKAIVGGGNGRRRWEEVNMCDITATSDEREAFSNFMATFISILPLKSREEALNWAQDIVVKCGFFVIILKSDVLSSGGEERKKDPDKEIKYCEEILVNLRGIDQVGDVLQLVLKWVCLRCKEYGSSKCKVEFLVRVDRLDAVATPWVQNARRHYSVKT</sequence>
<evidence type="ECO:0000313" key="1">
    <source>
        <dbReference type="EMBL" id="KAK9157395.1"/>
    </source>
</evidence>
<gene>
    <name evidence="1" type="ORF">Scep_003969</name>
</gene>
<protein>
    <submittedName>
        <fullName evidence="1">Uncharacterized protein</fullName>
    </submittedName>
</protein>
<evidence type="ECO:0000313" key="2">
    <source>
        <dbReference type="Proteomes" id="UP001419268"/>
    </source>
</evidence>
<organism evidence="1 2">
    <name type="scientific">Stephania cephalantha</name>
    <dbReference type="NCBI Taxonomy" id="152367"/>
    <lineage>
        <taxon>Eukaryota</taxon>
        <taxon>Viridiplantae</taxon>
        <taxon>Streptophyta</taxon>
        <taxon>Embryophyta</taxon>
        <taxon>Tracheophyta</taxon>
        <taxon>Spermatophyta</taxon>
        <taxon>Magnoliopsida</taxon>
        <taxon>Ranunculales</taxon>
        <taxon>Menispermaceae</taxon>
        <taxon>Menispermoideae</taxon>
        <taxon>Cissampelideae</taxon>
        <taxon>Stephania</taxon>
    </lineage>
</organism>
<name>A0AAP0KU31_9MAGN</name>
<accession>A0AAP0KU31</accession>
<dbReference type="AlphaFoldDB" id="A0AAP0KU31"/>
<dbReference type="Proteomes" id="UP001419268">
    <property type="component" value="Unassembled WGS sequence"/>
</dbReference>
<comment type="caution">
    <text evidence="1">The sequence shown here is derived from an EMBL/GenBank/DDBJ whole genome shotgun (WGS) entry which is preliminary data.</text>
</comment>
<proteinExistence type="predicted"/>
<reference evidence="1 2" key="1">
    <citation type="submission" date="2024-01" db="EMBL/GenBank/DDBJ databases">
        <title>Genome assemblies of Stephania.</title>
        <authorList>
            <person name="Yang L."/>
        </authorList>
    </citation>
    <scope>NUCLEOTIDE SEQUENCE [LARGE SCALE GENOMIC DNA]</scope>
    <source>
        <strain evidence="1">JXDWG</strain>
        <tissue evidence="1">Leaf</tissue>
    </source>
</reference>
<dbReference type="EMBL" id="JBBNAG010000002">
    <property type="protein sequence ID" value="KAK9157395.1"/>
    <property type="molecule type" value="Genomic_DNA"/>
</dbReference>